<dbReference type="AlphaFoldDB" id="A0A948TCY6"/>
<organism evidence="5 6">
    <name type="scientific">Candidatus Phocaeicola faecigallinarum</name>
    <dbReference type="NCBI Taxonomy" id="2838732"/>
    <lineage>
        <taxon>Bacteria</taxon>
        <taxon>Pseudomonadati</taxon>
        <taxon>Bacteroidota</taxon>
        <taxon>Bacteroidia</taxon>
        <taxon>Bacteroidales</taxon>
        <taxon>Bacteroidaceae</taxon>
        <taxon>Phocaeicola</taxon>
    </lineage>
</organism>
<dbReference type="PROSITE" id="PS51898">
    <property type="entry name" value="TYR_RECOMBINASE"/>
    <property type="match status" value="1"/>
</dbReference>
<dbReference type="GO" id="GO:0015074">
    <property type="term" value="P:DNA integration"/>
    <property type="evidence" value="ECO:0007669"/>
    <property type="project" value="InterPro"/>
</dbReference>
<dbReference type="GO" id="GO:0006310">
    <property type="term" value="P:DNA recombination"/>
    <property type="evidence" value="ECO:0007669"/>
    <property type="project" value="UniProtKB-KW"/>
</dbReference>
<dbReference type="Gene3D" id="1.10.443.10">
    <property type="entry name" value="Intergrase catalytic core"/>
    <property type="match status" value="1"/>
</dbReference>
<feature type="domain" description="Tyr recombinase" evidence="4">
    <location>
        <begin position="205"/>
        <end position="375"/>
    </location>
</feature>
<name>A0A948TCY6_9BACT</name>
<dbReference type="InterPro" id="IPR050090">
    <property type="entry name" value="Tyrosine_recombinase_XerCD"/>
</dbReference>
<reference evidence="5" key="2">
    <citation type="submission" date="2021-04" db="EMBL/GenBank/DDBJ databases">
        <authorList>
            <person name="Gilroy R."/>
        </authorList>
    </citation>
    <scope>NUCLEOTIDE SEQUENCE</scope>
    <source>
        <strain evidence="5">G4-2901</strain>
    </source>
</reference>
<dbReference type="Pfam" id="PF13102">
    <property type="entry name" value="Phage_int_SAM_5"/>
    <property type="match status" value="1"/>
</dbReference>
<dbReference type="Proteomes" id="UP000783796">
    <property type="component" value="Unassembled WGS sequence"/>
</dbReference>
<dbReference type="PANTHER" id="PTHR30349">
    <property type="entry name" value="PHAGE INTEGRASE-RELATED"/>
    <property type="match status" value="1"/>
</dbReference>
<dbReference type="InterPro" id="IPR025269">
    <property type="entry name" value="SAM-like_dom"/>
</dbReference>
<comment type="caution">
    <text evidence="5">The sequence shown here is derived from an EMBL/GenBank/DDBJ whole genome shotgun (WGS) entry which is preliminary data.</text>
</comment>
<keyword evidence="3" id="KW-0233">DNA recombination</keyword>
<dbReference type="InterPro" id="IPR011010">
    <property type="entry name" value="DNA_brk_join_enz"/>
</dbReference>
<evidence type="ECO:0000256" key="1">
    <source>
        <dbReference type="ARBA" id="ARBA00008857"/>
    </source>
</evidence>
<dbReference type="GO" id="GO:0003677">
    <property type="term" value="F:DNA binding"/>
    <property type="evidence" value="ECO:0007669"/>
    <property type="project" value="UniProtKB-KW"/>
</dbReference>
<accession>A0A948TCY6</accession>
<evidence type="ECO:0000313" key="5">
    <source>
        <dbReference type="EMBL" id="MBU3838445.1"/>
    </source>
</evidence>
<dbReference type="Gene3D" id="1.10.150.130">
    <property type="match status" value="1"/>
</dbReference>
<evidence type="ECO:0000256" key="2">
    <source>
        <dbReference type="ARBA" id="ARBA00023125"/>
    </source>
</evidence>
<dbReference type="InterPro" id="IPR002104">
    <property type="entry name" value="Integrase_catalytic"/>
</dbReference>
<protein>
    <submittedName>
        <fullName evidence="5">Site-specific integrase</fullName>
    </submittedName>
</protein>
<evidence type="ECO:0000313" key="6">
    <source>
        <dbReference type="Proteomes" id="UP000783796"/>
    </source>
</evidence>
<evidence type="ECO:0000256" key="3">
    <source>
        <dbReference type="ARBA" id="ARBA00023172"/>
    </source>
</evidence>
<dbReference type="Pfam" id="PF00589">
    <property type="entry name" value="Phage_integrase"/>
    <property type="match status" value="1"/>
</dbReference>
<reference evidence="5" key="1">
    <citation type="journal article" date="2021" name="PeerJ">
        <title>Extensive microbial diversity within the chicken gut microbiome revealed by metagenomics and culture.</title>
        <authorList>
            <person name="Gilroy R."/>
            <person name="Ravi A."/>
            <person name="Getino M."/>
            <person name="Pursley I."/>
            <person name="Horton D.L."/>
            <person name="Alikhan N.F."/>
            <person name="Baker D."/>
            <person name="Gharbi K."/>
            <person name="Hall N."/>
            <person name="Watson M."/>
            <person name="Adriaenssens E.M."/>
            <person name="Foster-Nyarko E."/>
            <person name="Jarju S."/>
            <person name="Secka A."/>
            <person name="Antonio M."/>
            <person name="Oren A."/>
            <person name="Chaudhuri R.R."/>
            <person name="La Ragione R."/>
            <person name="Hildebrand F."/>
            <person name="Pallen M.J."/>
        </authorList>
    </citation>
    <scope>NUCLEOTIDE SEQUENCE</scope>
    <source>
        <strain evidence="5">G4-2901</strain>
    </source>
</reference>
<dbReference type="InterPro" id="IPR035386">
    <property type="entry name" value="Arm-DNA-bind_5"/>
</dbReference>
<comment type="similarity">
    <text evidence="1">Belongs to the 'phage' integrase family.</text>
</comment>
<dbReference type="InterPro" id="IPR010998">
    <property type="entry name" value="Integrase_recombinase_N"/>
</dbReference>
<dbReference type="PANTHER" id="PTHR30349:SF64">
    <property type="entry name" value="PROPHAGE INTEGRASE INTD-RELATED"/>
    <property type="match status" value="1"/>
</dbReference>
<dbReference type="InterPro" id="IPR013762">
    <property type="entry name" value="Integrase-like_cat_sf"/>
</dbReference>
<dbReference type="Pfam" id="PF17293">
    <property type="entry name" value="Arm-DNA-bind_5"/>
    <property type="match status" value="1"/>
</dbReference>
<evidence type="ECO:0000259" key="4">
    <source>
        <dbReference type="PROSITE" id="PS51898"/>
    </source>
</evidence>
<dbReference type="CDD" id="cd01185">
    <property type="entry name" value="INTN1_C_like"/>
    <property type="match status" value="1"/>
</dbReference>
<dbReference type="SUPFAM" id="SSF56349">
    <property type="entry name" value="DNA breaking-rejoining enzymes"/>
    <property type="match status" value="1"/>
</dbReference>
<dbReference type="EMBL" id="JAHLFW010000078">
    <property type="protein sequence ID" value="MBU3838445.1"/>
    <property type="molecule type" value="Genomic_DNA"/>
</dbReference>
<proteinExistence type="inferred from homology"/>
<gene>
    <name evidence="5" type="ORF">H9777_09080</name>
</gene>
<sequence length="382" mass="43454">MAMKKSITTKAKEPIRLRTKKLANGNLSIYLDIYRDGKREYEFLKLYLIPEKTKADKIQNEETLRTANAIKAQKIVALQNGEHGFAVSSKAKVNFISYMEAQAVSYEERGSNAYAQSIRNSIYHLRKYKGDAIMFKQVDKSYLLGYIDFLNSTGGKYNKPLSEAAKALYFDVVVIALNKAVKDEILQVNPAHKIAYKDRPQQGEATKQYLTFEEVKALIATPCKYEVLKQAFLFACFCGLRYSDIKGLEWGKIHKVKGGEMQVEIKQQKTSEPLYLPLSPNALQWLPERGEAKDEDRVFALPHVSTVEKFLPIWAKDAGINKHITFHVSRHTNATLMLYFGADIYTVSKLLGHTNVKTTQIYAKIVDESKRKAVNLIPEIKI</sequence>
<keyword evidence="2" id="KW-0238">DNA-binding</keyword>